<protein>
    <submittedName>
        <fullName evidence="5">NUDIX domain-containing protein</fullName>
    </submittedName>
</protein>
<dbReference type="SUPFAM" id="SSF55811">
    <property type="entry name" value="Nudix"/>
    <property type="match status" value="1"/>
</dbReference>
<evidence type="ECO:0000313" key="6">
    <source>
        <dbReference type="Proteomes" id="UP000712045"/>
    </source>
</evidence>
<dbReference type="InterPro" id="IPR020084">
    <property type="entry name" value="NUDIX_hydrolase_CS"/>
</dbReference>
<keyword evidence="2 3" id="KW-0378">Hydrolase</keyword>
<dbReference type="Proteomes" id="UP000712045">
    <property type="component" value="Unassembled WGS sequence"/>
</dbReference>
<accession>A0ABS2HYL7</accession>
<proteinExistence type="inferred from homology"/>
<dbReference type="CDD" id="cd04663">
    <property type="entry name" value="NUDIX_Hydrolase"/>
    <property type="match status" value="1"/>
</dbReference>
<dbReference type="InterPro" id="IPR015797">
    <property type="entry name" value="NUDIX_hydrolase-like_dom_sf"/>
</dbReference>
<dbReference type="PROSITE" id="PS51462">
    <property type="entry name" value="NUDIX"/>
    <property type="match status" value="1"/>
</dbReference>
<comment type="caution">
    <text evidence="5">The sequence shown here is derived from an EMBL/GenBank/DDBJ whole genome shotgun (WGS) entry which is preliminary data.</text>
</comment>
<sequence>MPFMASSLPSSPPRVRVAAYVIRRHPSPALLVFDHLDFPDAGTQVPAGGVAPGEDPERAVLREVAEETGLRGARVVRRIAVDGRPHPETGRPRLTTYLLLDAPPDGPAEWEHRVRGDGGDAGMRFVCRFAPLPLAYPLADAQDAHLGRVDPGWGATGGAVG</sequence>
<comment type="similarity">
    <text evidence="1 3">Belongs to the Nudix hydrolase family.</text>
</comment>
<organism evidence="5 6">
    <name type="scientific">Streptomyces durocortorensis</name>
    <dbReference type="NCBI Taxonomy" id="2811104"/>
    <lineage>
        <taxon>Bacteria</taxon>
        <taxon>Bacillati</taxon>
        <taxon>Actinomycetota</taxon>
        <taxon>Actinomycetes</taxon>
        <taxon>Kitasatosporales</taxon>
        <taxon>Streptomycetaceae</taxon>
        <taxon>Streptomyces</taxon>
    </lineage>
</organism>
<dbReference type="InterPro" id="IPR020476">
    <property type="entry name" value="Nudix_hydrolase"/>
</dbReference>
<feature type="domain" description="Nudix hydrolase" evidence="4">
    <location>
        <begin position="12"/>
        <end position="155"/>
    </location>
</feature>
<evidence type="ECO:0000313" key="5">
    <source>
        <dbReference type="EMBL" id="MBM7055483.1"/>
    </source>
</evidence>
<evidence type="ECO:0000256" key="1">
    <source>
        <dbReference type="ARBA" id="ARBA00005582"/>
    </source>
</evidence>
<dbReference type="PROSITE" id="PS00893">
    <property type="entry name" value="NUDIX_BOX"/>
    <property type="match status" value="1"/>
</dbReference>
<dbReference type="Gene3D" id="3.90.79.10">
    <property type="entry name" value="Nucleoside Triphosphate Pyrophosphohydrolase"/>
    <property type="match status" value="1"/>
</dbReference>
<evidence type="ECO:0000256" key="2">
    <source>
        <dbReference type="ARBA" id="ARBA00022801"/>
    </source>
</evidence>
<dbReference type="Pfam" id="PF00293">
    <property type="entry name" value="NUDIX"/>
    <property type="match status" value="1"/>
</dbReference>
<dbReference type="EMBL" id="JAFEUF010000076">
    <property type="protein sequence ID" value="MBM7055483.1"/>
    <property type="molecule type" value="Genomic_DNA"/>
</dbReference>
<dbReference type="InterPro" id="IPR000086">
    <property type="entry name" value="NUDIX_hydrolase_dom"/>
</dbReference>
<dbReference type="PRINTS" id="PR00502">
    <property type="entry name" value="NUDIXFAMILY"/>
</dbReference>
<evidence type="ECO:0000259" key="4">
    <source>
        <dbReference type="PROSITE" id="PS51462"/>
    </source>
</evidence>
<name>A0ABS2HYL7_9ACTN</name>
<reference evidence="5 6" key="1">
    <citation type="submission" date="2021-02" db="EMBL/GenBank/DDBJ databases">
        <title>Genome Streptomyces sp. RHZ10.</title>
        <authorList>
            <person name="Besaury L."/>
        </authorList>
    </citation>
    <scope>NUCLEOTIDE SEQUENCE [LARGE SCALE GENOMIC DNA]</scope>
    <source>
        <strain evidence="5 6">RHZ10</strain>
    </source>
</reference>
<gene>
    <name evidence="5" type="ORF">JS521_16755</name>
</gene>
<evidence type="ECO:0000256" key="3">
    <source>
        <dbReference type="RuleBase" id="RU003476"/>
    </source>
</evidence>
<keyword evidence="6" id="KW-1185">Reference proteome</keyword>